<evidence type="ECO:0000256" key="5">
    <source>
        <dbReference type="ARBA" id="ARBA00022794"/>
    </source>
</evidence>
<dbReference type="GO" id="GO:0030030">
    <property type="term" value="P:cell projection organization"/>
    <property type="evidence" value="ECO:0007669"/>
    <property type="project" value="UniProtKB-KW"/>
</dbReference>
<name>A0AAN9W0A0_9ORTH</name>
<keyword evidence="4" id="KW-0963">Cytoplasm</keyword>
<dbReference type="InterPro" id="IPR021897">
    <property type="entry name" value="FAP206"/>
</dbReference>
<dbReference type="GO" id="GO:0036064">
    <property type="term" value="C:ciliary basal body"/>
    <property type="evidence" value="ECO:0007669"/>
    <property type="project" value="TreeGrafter"/>
</dbReference>
<evidence type="ECO:0000313" key="10">
    <source>
        <dbReference type="EMBL" id="KAK7871520.1"/>
    </source>
</evidence>
<keyword evidence="5" id="KW-0970">Cilium biogenesis/degradation</keyword>
<comment type="subcellular location">
    <subcellularLocation>
        <location evidence="1">Cytoplasm</location>
        <location evidence="1">Cytoskeleton</location>
        <location evidence="1">Cilium axoneme</location>
    </subcellularLocation>
</comment>
<comment type="function">
    <text evidence="9">Essential for sperm motility and is involved in the regulation of the beating frequency of motile cilia on the epithelial cells of the respiratory tract. Required for the establishment of radial spokes in sperm flagella.</text>
</comment>
<dbReference type="PANTHER" id="PTHR21442:SF0">
    <property type="entry name" value="CILIA- AND FLAGELLA-ASSOCIATED PROTEIN 206"/>
    <property type="match status" value="1"/>
</dbReference>
<dbReference type="PANTHER" id="PTHR21442">
    <property type="entry name" value="CILIA- AND FLAGELLA-ASSOCIATED PROTEIN 206"/>
    <property type="match status" value="1"/>
</dbReference>
<protein>
    <recommendedName>
        <fullName evidence="3">Cilia- and flagella-associated protein 206</fullName>
    </recommendedName>
</protein>
<evidence type="ECO:0000256" key="2">
    <source>
        <dbReference type="ARBA" id="ARBA00010500"/>
    </source>
</evidence>
<evidence type="ECO:0000313" key="11">
    <source>
        <dbReference type="Proteomes" id="UP001378592"/>
    </source>
</evidence>
<evidence type="ECO:0000256" key="6">
    <source>
        <dbReference type="ARBA" id="ARBA00023069"/>
    </source>
</evidence>
<evidence type="ECO:0000256" key="4">
    <source>
        <dbReference type="ARBA" id="ARBA00022490"/>
    </source>
</evidence>
<proteinExistence type="inferred from homology"/>
<keyword evidence="7" id="KW-0206">Cytoskeleton</keyword>
<evidence type="ECO:0000256" key="7">
    <source>
        <dbReference type="ARBA" id="ARBA00023212"/>
    </source>
</evidence>
<accession>A0AAN9W0A0</accession>
<dbReference type="Pfam" id="PF12018">
    <property type="entry name" value="FAP206"/>
    <property type="match status" value="1"/>
</dbReference>
<evidence type="ECO:0000256" key="8">
    <source>
        <dbReference type="ARBA" id="ARBA00023273"/>
    </source>
</evidence>
<gene>
    <name evidence="10" type="ORF">R5R35_010231</name>
</gene>
<evidence type="ECO:0000256" key="9">
    <source>
        <dbReference type="ARBA" id="ARBA00045321"/>
    </source>
</evidence>
<reference evidence="10 11" key="1">
    <citation type="submission" date="2024-03" db="EMBL/GenBank/DDBJ databases">
        <title>The genome assembly and annotation of the cricket Gryllus longicercus Weissman &amp; Gray.</title>
        <authorList>
            <person name="Szrajer S."/>
            <person name="Gray D."/>
            <person name="Ylla G."/>
        </authorList>
    </citation>
    <scope>NUCLEOTIDE SEQUENCE [LARGE SCALE GENOMIC DNA]</scope>
    <source>
        <strain evidence="10">DAG 2021-001</strain>
        <tissue evidence="10">Whole body minus gut</tissue>
    </source>
</reference>
<evidence type="ECO:0000256" key="1">
    <source>
        <dbReference type="ARBA" id="ARBA00004430"/>
    </source>
</evidence>
<organism evidence="10 11">
    <name type="scientific">Gryllus longicercus</name>
    <dbReference type="NCBI Taxonomy" id="2509291"/>
    <lineage>
        <taxon>Eukaryota</taxon>
        <taxon>Metazoa</taxon>
        <taxon>Ecdysozoa</taxon>
        <taxon>Arthropoda</taxon>
        <taxon>Hexapoda</taxon>
        <taxon>Insecta</taxon>
        <taxon>Pterygota</taxon>
        <taxon>Neoptera</taxon>
        <taxon>Polyneoptera</taxon>
        <taxon>Orthoptera</taxon>
        <taxon>Ensifera</taxon>
        <taxon>Gryllidea</taxon>
        <taxon>Grylloidea</taxon>
        <taxon>Gryllidae</taxon>
        <taxon>Gryllinae</taxon>
        <taxon>Gryllus</taxon>
    </lineage>
</organism>
<keyword evidence="11" id="KW-1185">Reference proteome</keyword>
<dbReference type="AlphaFoldDB" id="A0AAN9W0A0"/>
<comment type="caution">
    <text evidence="10">The sequence shown here is derived from an EMBL/GenBank/DDBJ whole genome shotgun (WGS) entry which is preliminary data.</text>
</comment>
<dbReference type="GO" id="GO:0005930">
    <property type="term" value="C:axoneme"/>
    <property type="evidence" value="ECO:0007669"/>
    <property type="project" value="UniProtKB-SubCell"/>
</dbReference>
<sequence>MLKSKETDNVSEGVIREIITDCASKGVTVDEALAAYVIKLTVLDPAHGFIQDQPLGTEDLCKLVALCIEKLLKENCPYLSTIKMQVEFQTHHRTRKQQVAEIEASIKKSTGPLMREITDASSKYKDDLEKLYKKIIAAIILRSGLGNPTNIGVMKEATAALQSVFPPSELGQFLALTRREKEQQVYELTQIVTGIRLFNRDCQKGGEGIDDLPHILDEANHATQEALKTYLHKIMQQIDTLTTTLEIHLHKQNEDNTAESQGEEEDYIEVSDEEIIFLKGCLIAARQQEIYTRKLLAEVVSSEGILQELLDHLTKRLVQLHDTVRFRTAIPTVEVYPQFIDLAEIWTNFQDEIVLLSNTNNLVWNLQRYMKVLDLIDMDIVKYLIGNRQILTDVDRLSNKPGLSISGKLDTSCEHISPSAANFNDFSPQYLGFCAWAVVAGEGILIPGNLNIGLIRWNDNYYACSTAEAAVLFGQNPERFVTDALNLARRIPELVELLQLQDQLAQQKDIREKVGKEILAVKQDTGMQTVLHPIPPCTDNKYTWNVWKLKRRAIQLTNIANSATHSTQTIKSHFRSEVPLQAGPSKEKSCQTKKDSSTNVPTLGSFIFGLRGRRDDKQFKIHLTRPVDE</sequence>
<keyword evidence="8" id="KW-0966">Cell projection</keyword>
<evidence type="ECO:0000256" key="3">
    <source>
        <dbReference type="ARBA" id="ARBA00021602"/>
    </source>
</evidence>
<dbReference type="EMBL" id="JAZDUA010000038">
    <property type="protein sequence ID" value="KAK7871520.1"/>
    <property type="molecule type" value="Genomic_DNA"/>
</dbReference>
<keyword evidence="6" id="KW-0969">Cilium</keyword>
<comment type="similarity">
    <text evidence="2">Belongs to the CFAP206 family.</text>
</comment>
<dbReference type="GO" id="GO:0003356">
    <property type="term" value="P:regulation of cilium beat frequency"/>
    <property type="evidence" value="ECO:0007669"/>
    <property type="project" value="TreeGrafter"/>
</dbReference>
<dbReference type="Proteomes" id="UP001378592">
    <property type="component" value="Unassembled WGS sequence"/>
</dbReference>